<keyword evidence="3" id="KW-1185">Reference proteome</keyword>
<dbReference type="Proteomes" id="UP000263377">
    <property type="component" value="Unassembled WGS sequence"/>
</dbReference>
<organism evidence="2 3">
    <name type="scientific">Kitasatospora xanthocidica</name>
    <dbReference type="NCBI Taxonomy" id="83382"/>
    <lineage>
        <taxon>Bacteria</taxon>
        <taxon>Bacillati</taxon>
        <taxon>Actinomycetota</taxon>
        <taxon>Actinomycetes</taxon>
        <taxon>Kitasatosporales</taxon>
        <taxon>Streptomycetaceae</taxon>
        <taxon>Kitasatospora</taxon>
    </lineage>
</organism>
<name>A0A372ZV65_9ACTN</name>
<reference evidence="2 3" key="1">
    <citation type="submission" date="2018-08" db="EMBL/GenBank/DDBJ databases">
        <title>Diversity &amp; Physiological Properties of Lignin-Decomposing Actinobacteria from Soil.</title>
        <authorList>
            <person name="Roh S.G."/>
            <person name="Kim S.B."/>
        </authorList>
    </citation>
    <scope>NUCLEOTIDE SEQUENCE [LARGE SCALE GENOMIC DNA]</scope>
    <source>
        <strain evidence="2 3">MMS17-GH009</strain>
    </source>
</reference>
<evidence type="ECO:0000313" key="2">
    <source>
        <dbReference type="EMBL" id="RGD59374.1"/>
    </source>
</evidence>
<protein>
    <submittedName>
        <fullName evidence="2">Uncharacterized protein</fullName>
    </submittedName>
</protein>
<gene>
    <name evidence="2" type="ORF">DR950_17680</name>
</gene>
<dbReference type="RefSeq" id="WP_117487572.1">
    <property type="nucleotide sequence ID" value="NZ_QVIG01000001.1"/>
</dbReference>
<feature type="compositionally biased region" description="Low complexity" evidence="1">
    <location>
        <begin position="94"/>
        <end position="112"/>
    </location>
</feature>
<evidence type="ECO:0000313" key="3">
    <source>
        <dbReference type="Proteomes" id="UP000263377"/>
    </source>
</evidence>
<evidence type="ECO:0000256" key="1">
    <source>
        <dbReference type="SAM" id="MobiDB-lite"/>
    </source>
</evidence>
<proteinExistence type="predicted"/>
<accession>A0A372ZV65</accession>
<dbReference type="EMBL" id="QVIG01000001">
    <property type="protein sequence ID" value="RGD59374.1"/>
    <property type="molecule type" value="Genomic_DNA"/>
</dbReference>
<feature type="region of interest" description="Disordered" evidence="1">
    <location>
        <begin position="91"/>
        <end position="124"/>
    </location>
</feature>
<dbReference type="AlphaFoldDB" id="A0A372ZV65"/>
<comment type="caution">
    <text evidence="2">The sequence shown here is derived from an EMBL/GenBank/DDBJ whole genome shotgun (WGS) entry which is preliminary data.</text>
</comment>
<sequence length="124" mass="13085">MTTIEEALRAETTRLGLTPRIERASRAALATVLSSGYRNRSEDEADLSLEQYRDRLAPAAVAAVFTYTALHLSSQYGRAAAYLLHTLNSALSGPAPSQPAAEAAARPQAQAQHLADGGQHGPTG</sequence>